<sequence length="105" mass="11570">GSLTLIRPSECNVPSWCGESLLWNKLLSVMWSALMSHVVVQSEMLDTAVSSQCVLGVSEAYLYIQSSHWAFCSTAMENDGLKRSVYKTMEEADSLLGLLLPKEAP</sequence>
<gene>
    <name evidence="1" type="ORF">g.5664</name>
</gene>
<feature type="non-terminal residue" evidence="1">
    <location>
        <position position="105"/>
    </location>
</feature>
<dbReference type="EMBL" id="GECU01035484">
    <property type="protein sequence ID" value="JAS72222.1"/>
    <property type="molecule type" value="Transcribed_RNA"/>
</dbReference>
<protein>
    <submittedName>
        <fullName evidence="1">Uncharacterized protein</fullName>
    </submittedName>
</protein>
<feature type="non-terminal residue" evidence="1">
    <location>
        <position position="1"/>
    </location>
</feature>
<accession>A0A1B6HC96</accession>
<name>A0A1B6HC96_9HEMI</name>
<proteinExistence type="predicted"/>
<dbReference type="AlphaFoldDB" id="A0A1B6HC96"/>
<organism evidence="1">
    <name type="scientific">Homalodisca liturata</name>
    <dbReference type="NCBI Taxonomy" id="320908"/>
    <lineage>
        <taxon>Eukaryota</taxon>
        <taxon>Metazoa</taxon>
        <taxon>Ecdysozoa</taxon>
        <taxon>Arthropoda</taxon>
        <taxon>Hexapoda</taxon>
        <taxon>Insecta</taxon>
        <taxon>Pterygota</taxon>
        <taxon>Neoptera</taxon>
        <taxon>Paraneoptera</taxon>
        <taxon>Hemiptera</taxon>
        <taxon>Auchenorrhyncha</taxon>
        <taxon>Membracoidea</taxon>
        <taxon>Cicadellidae</taxon>
        <taxon>Cicadellinae</taxon>
        <taxon>Proconiini</taxon>
        <taxon>Homalodisca</taxon>
    </lineage>
</organism>
<reference evidence="1" key="1">
    <citation type="submission" date="2015-11" db="EMBL/GenBank/DDBJ databases">
        <title>De novo transcriptome assembly of four potential Pierce s Disease insect vectors from Arizona vineyards.</title>
        <authorList>
            <person name="Tassone E.E."/>
        </authorList>
    </citation>
    <scope>NUCLEOTIDE SEQUENCE</scope>
</reference>
<evidence type="ECO:0000313" key="1">
    <source>
        <dbReference type="EMBL" id="JAS72222.1"/>
    </source>
</evidence>